<dbReference type="InterPro" id="IPR020904">
    <property type="entry name" value="Sc_DH/Rdtase_CS"/>
</dbReference>
<gene>
    <name evidence="2" type="ORF">HNAJ_LOCUS8397</name>
</gene>
<dbReference type="GO" id="GO:0016491">
    <property type="term" value="F:oxidoreductase activity"/>
    <property type="evidence" value="ECO:0007669"/>
    <property type="project" value="UniProtKB-KW"/>
</dbReference>
<dbReference type="PRINTS" id="PR00081">
    <property type="entry name" value="GDHRDH"/>
</dbReference>
<dbReference type="AlphaFoldDB" id="A0A0R3TM76"/>
<evidence type="ECO:0000256" key="1">
    <source>
        <dbReference type="ARBA" id="ARBA00023002"/>
    </source>
</evidence>
<evidence type="ECO:0000313" key="3">
    <source>
        <dbReference type="Proteomes" id="UP000278807"/>
    </source>
</evidence>
<dbReference type="InterPro" id="IPR002347">
    <property type="entry name" value="SDR_fam"/>
</dbReference>
<reference evidence="2 3" key="2">
    <citation type="submission" date="2018-11" db="EMBL/GenBank/DDBJ databases">
        <authorList>
            <consortium name="Pathogen Informatics"/>
        </authorList>
    </citation>
    <scope>NUCLEOTIDE SEQUENCE [LARGE SCALE GENOMIC DNA]</scope>
</reference>
<evidence type="ECO:0000313" key="4">
    <source>
        <dbReference type="WBParaSite" id="HNAJ_0000840101-mRNA-1"/>
    </source>
</evidence>
<dbReference type="Pfam" id="PF00106">
    <property type="entry name" value="adh_short"/>
    <property type="match status" value="2"/>
</dbReference>
<organism evidence="4">
    <name type="scientific">Rodentolepis nana</name>
    <name type="common">Dwarf tapeworm</name>
    <name type="synonym">Hymenolepis nana</name>
    <dbReference type="NCBI Taxonomy" id="102285"/>
    <lineage>
        <taxon>Eukaryota</taxon>
        <taxon>Metazoa</taxon>
        <taxon>Spiralia</taxon>
        <taxon>Lophotrochozoa</taxon>
        <taxon>Platyhelminthes</taxon>
        <taxon>Cestoda</taxon>
        <taxon>Eucestoda</taxon>
        <taxon>Cyclophyllidea</taxon>
        <taxon>Hymenolepididae</taxon>
        <taxon>Rodentolepis</taxon>
    </lineage>
</organism>
<proteinExistence type="predicted"/>
<keyword evidence="3" id="KW-1185">Reference proteome</keyword>
<dbReference type="InterPro" id="IPR036291">
    <property type="entry name" value="NAD(P)-bd_dom_sf"/>
</dbReference>
<dbReference type="Proteomes" id="UP000278807">
    <property type="component" value="Unassembled WGS sequence"/>
</dbReference>
<name>A0A0R3TM76_RODNA</name>
<dbReference type="WBParaSite" id="HNAJ_0000840101-mRNA-1">
    <property type="protein sequence ID" value="HNAJ_0000840101-mRNA-1"/>
    <property type="gene ID" value="HNAJ_0000840101"/>
</dbReference>
<dbReference type="EMBL" id="UZAE01012279">
    <property type="protein sequence ID" value="VDO04338.1"/>
    <property type="molecule type" value="Genomic_DNA"/>
</dbReference>
<keyword evidence="1" id="KW-0560">Oxidoreductase</keyword>
<protein>
    <submittedName>
        <fullName evidence="4">3-hydroxyacyl-CoA dehydrogenase type-2</fullName>
    </submittedName>
</protein>
<dbReference type="STRING" id="102285.A0A0R3TM76"/>
<dbReference type="PANTHER" id="PTHR43658:SF8">
    <property type="entry name" value="17-BETA-HYDROXYSTEROID DEHYDROGENASE 14-RELATED"/>
    <property type="match status" value="1"/>
</dbReference>
<dbReference type="FunFam" id="3.40.50.720:FF:000084">
    <property type="entry name" value="Short-chain dehydrogenase reductase"/>
    <property type="match status" value="2"/>
</dbReference>
<accession>A0A0R3TM76</accession>
<dbReference type="PANTHER" id="PTHR43658">
    <property type="entry name" value="SHORT-CHAIN DEHYDROGENASE/REDUCTASE"/>
    <property type="match status" value="1"/>
</dbReference>
<dbReference type="PROSITE" id="PS00061">
    <property type="entry name" value="ADH_SHORT"/>
    <property type="match status" value="2"/>
</dbReference>
<reference evidence="4" key="1">
    <citation type="submission" date="2016-04" db="UniProtKB">
        <authorList>
            <consortium name="WormBaseParasite"/>
        </authorList>
    </citation>
    <scope>IDENTIFICATION</scope>
</reference>
<dbReference type="OrthoDB" id="1274115at2759"/>
<evidence type="ECO:0000313" key="2">
    <source>
        <dbReference type="EMBL" id="VDO04338.1"/>
    </source>
</evidence>
<dbReference type="Gene3D" id="3.40.50.720">
    <property type="entry name" value="NAD(P)-binding Rossmann-like Domain"/>
    <property type="match status" value="2"/>
</dbReference>
<dbReference type="PRINTS" id="PR00080">
    <property type="entry name" value="SDRFAMILY"/>
</dbReference>
<dbReference type="SUPFAM" id="SSF51735">
    <property type="entry name" value="NAD(P)-binding Rossmann-fold domains"/>
    <property type="match status" value="2"/>
</dbReference>
<sequence>MRFSTSVSAAKKISAIVTGGASGLGFATVKKFLEQGGKVLVCDIKKADEITKLQDDIVFCETDVTSESAVKHAIDLAVSKFSFINCVVNCAGIGITRKTVSNSTNSSHSLDEFERVMKVNALGTFNVIRLAALSMTNNEPDEDGERGVIINTASTSAFEGQVGQVAYAASKAAVVGMTLPIARDLSRHSIRCVTIAPGLIESTLLFGDRQVQPDVLEYINDIQLAIGRQGYPSEFADAVVGCLHNKMFNGVTLRLDAGGIFDTASSTGITKTPKGAINHLVKCTPFPNRLGRPEEFAHLDICAIVTGGASGLGFETTKMLLSHGAKVIIFDIKCSCGVSELKGNVFFSETDVTSDESVCKGIELAMQKFGKINCVINCAGIFTKHNLIDVSEGRPHDLCLFERVMKINVTGTFNVIRLAALSMVKSDPEEDGERGVIINTSSVTAFQGVAGVTAYSASKAAIIGMTLPVARELAQYGIRCVTISPGAFRTEMTESGSGETMAKVKKLVPFPCRLGEPEEFANLVKSILENRMINGTTIAIDGALRLA</sequence>